<reference evidence="2 4" key="2">
    <citation type="journal article" date="2014" name="BMC Genomics">
        <title>An improved genome release (version Mt4.0) for the model legume Medicago truncatula.</title>
        <authorList>
            <person name="Tang H."/>
            <person name="Krishnakumar V."/>
            <person name="Bidwell S."/>
            <person name="Rosen B."/>
            <person name="Chan A."/>
            <person name="Zhou S."/>
            <person name="Gentzbittel L."/>
            <person name="Childs K.L."/>
            <person name="Yandell M."/>
            <person name="Gundlach H."/>
            <person name="Mayer K.F."/>
            <person name="Schwartz D.C."/>
            <person name="Town C.D."/>
        </authorList>
    </citation>
    <scope>GENOME REANNOTATION</scope>
    <source>
        <strain evidence="2">A17</strain>
        <strain evidence="3 4">cv. Jemalong A17</strain>
    </source>
</reference>
<keyword evidence="4" id="KW-1185">Reference proteome</keyword>
<evidence type="ECO:0000313" key="4">
    <source>
        <dbReference type="Proteomes" id="UP000002051"/>
    </source>
</evidence>
<dbReference type="HOGENOM" id="CLU_1888861_0_0_1"/>
<accession>A0A072TXS2</accession>
<feature type="region of interest" description="Disordered" evidence="1">
    <location>
        <begin position="1"/>
        <end position="24"/>
    </location>
</feature>
<dbReference type="AlphaFoldDB" id="A0A072TXS2"/>
<dbReference type="STRING" id="3880.A0A072TXS2"/>
<dbReference type="EMBL" id="CM001223">
    <property type="protein sequence ID" value="KEH22294.1"/>
    <property type="molecule type" value="Genomic_DNA"/>
</dbReference>
<reference evidence="3" key="3">
    <citation type="submission" date="2015-04" db="UniProtKB">
        <authorList>
            <consortium name="EnsemblPlants"/>
        </authorList>
    </citation>
    <scope>IDENTIFICATION</scope>
    <source>
        <strain evidence="3">cv. Jemalong A17</strain>
    </source>
</reference>
<protein>
    <submittedName>
        <fullName evidence="2 3">Uncharacterized protein</fullName>
    </submittedName>
</protein>
<dbReference type="Proteomes" id="UP000002051">
    <property type="component" value="Unassembled WGS sequence"/>
</dbReference>
<proteinExistence type="predicted"/>
<dbReference type="EnsemblPlants" id="KEH22294">
    <property type="protein sequence ID" value="KEH22294"/>
    <property type="gene ID" value="MTR_7g038870"/>
</dbReference>
<evidence type="ECO:0000313" key="2">
    <source>
        <dbReference type="EMBL" id="KEH22294.1"/>
    </source>
</evidence>
<reference evidence="2 4" key="1">
    <citation type="journal article" date="2011" name="Nature">
        <title>The Medicago genome provides insight into the evolution of rhizobial symbioses.</title>
        <authorList>
            <person name="Young N.D."/>
            <person name="Debelle F."/>
            <person name="Oldroyd G.E."/>
            <person name="Geurts R."/>
            <person name="Cannon S.B."/>
            <person name="Udvardi M.K."/>
            <person name="Benedito V.A."/>
            <person name="Mayer K.F."/>
            <person name="Gouzy J."/>
            <person name="Schoof H."/>
            <person name="Van de Peer Y."/>
            <person name="Proost S."/>
            <person name="Cook D.R."/>
            <person name="Meyers B.C."/>
            <person name="Spannagl M."/>
            <person name="Cheung F."/>
            <person name="De Mita S."/>
            <person name="Krishnakumar V."/>
            <person name="Gundlach H."/>
            <person name="Zhou S."/>
            <person name="Mudge J."/>
            <person name="Bharti A.K."/>
            <person name="Murray J.D."/>
            <person name="Naoumkina M.A."/>
            <person name="Rosen B."/>
            <person name="Silverstein K.A."/>
            <person name="Tang H."/>
            <person name="Rombauts S."/>
            <person name="Zhao P.X."/>
            <person name="Zhou P."/>
            <person name="Barbe V."/>
            <person name="Bardou P."/>
            <person name="Bechner M."/>
            <person name="Bellec A."/>
            <person name="Berger A."/>
            <person name="Berges H."/>
            <person name="Bidwell S."/>
            <person name="Bisseling T."/>
            <person name="Choisne N."/>
            <person name="Couloux A."/>
            <person name="Denny R."/>
            <person name="Deshpande S."/>
            <person name="Dai X."/>
            <person name="Doyle J.J."/>
            <person name="Dudez A.M."/>
            <person name="Farmer A.D."/>
            <person name="Fouteau S."/>
            <person name="Franken C."/>
            <person name="Gibelin C."/>
            <person name="Gish J."/>
            <person name="Goldstein S."/>
            <person name="Gonzalez A.J."/>
            <person name="Green P.J."/>
            <person name="Hallab A."/>
            <person name="Hartog M."/>
            <person name="Hua A."/>
            <person name="Humphray S.J."/>
            <person name="Jeong D.H."/>
            <person name="Jing Y."/>
            <person name="Jocker A."/>
            <person name="Kenton S.M."/>
            <person name="Kim D.J."/>
            <person name="Klee K."/>
            <person name="Lai H."/>
            <person name="Lang C."/>
            <person name="Lin S."/>
            <person name="Macmil S.L."/>
            <person name="Magdelenat G."/>
            <person name="Matthews L."/>
            <person name="McCorrison J."/>
            <person name="Monaghan E.L."/>
            <person name="Mun J.H."/>
            <person name="Najar F.Z."/>
            <person name="Nicholson C."/>
            <person name="Noirot C."/>
            <person name="O'Bleness M."/>
            <person name="Paule C.R."/>
            <person name="Poulain J."/>
            <person name="Prion F."/>
            <person name="Qin B."/>
            <person name="Qu C."/>
            <person name="Retzel E.F."/>
            <person name="Riddle C."/>
            <person name="Sallet E."/>
            <person name="Samain S."/>
            <person name="Samson N."/>
            <person name="Sanders I."/>
            <person name="Saurat O."/>
            <person name="Scarpelli C."/>
            <person name="Schiex T."/>
            <person name="Segurens B."/>
            <person name="Severin A.J."/>
            <person name="Sherrier D.J."/>
            <person name="Shi R."/>
            <person name="Sims S."/>
            <person name="Singer S.R."/>
            <person name="Sinharoy S."/>
            <person name="Sterck L."/>
            <person name="Viollet A."/>
            <person name="Wang B.B."/>
            <person name="Wang K."/>
            <person name="Wang M."/>
            <person name="Wang X."/>
            <person name="Warfsmann J."/>
            <person name="Weissenbach J."/>
            <person name="White D.D."/>
            <person name="White J.D."/>
            <person name="Wiley G.B."/>
            <person name="Wincker P."/>
            <person name="Xing Y."/>
            <person name="Yang L."/>
            <person name="Yao Z."/>
            <person name="Ying F."/>
            <person name="Zhai J."/>
            <person name="Zhou L."/>
            <person name="Zuber A."/>
            <person name="Denarie J."/>
            <person name="Dixon R.A."/>
            <person name="May G.D."/>
            <person name="Schwartz D.C."/>
            <person name="Rogers J."/>
            <person name="Quetier F."/>
            <person name="Town C.D."/>
            <person name="Roe B.A."/>
        </authorList>
    </citation>
    <scope>NUCLEOTIDE SEQUENCE [LARGE SCALE GENOMIC DNA]</scope>
    <source>
        <strain evidence="2">A17</strain>
        <strain evidence="3 4">cv. Jemalong A17</strain>
    </source>
</reference>
<evidence type="ECO:0000256" key="1">
    <source>
        <dbReference type="SAM" id="MobiDB-lite"/>
    </source>
</evidence>
<organism evidence="2 4">
    <name type="scientific">Medicago truncatula</name>
    <name type="common">Barrel medic</name>
    <name type="synonym">Medicago tribuloides</name>
    <dbReference type="NCBI Taxonomy" id="3880"/>
    <lineage>
        <taxon>Eukaryota</taxon>
        <taxon>Viridiplantae</taxon>
        <taxon>Streptophyta</taxon>
        <taxon>Embryophyta</taxon>
        <taxon>Tracheophyta</taxon>
        <taxon>Spermatophyta</taxon>
        <taxon>Magnoliopsida</taxon>
        <taxon>eudicotyledons</taxon>
        <taxon>Gunneridae</taxon>
        <taxon>Pentapetalae</taxon>
        <taxon>rosids</taxon>
        <taxon>fabids</taxon>
        <taxon>Fabales</taxon>
        <taxon>Fabaceae</taxon>
        <taxon>Papilionoideae</taxon>
        <taxon>50 kb inversion clade</taxon>
        <taxon>NPAAA clade</taxon>
        <taxon>Hologalegina</taxon>
        <taxon>IRL clade</taxon>
        <taxon>Trifolieae</taxon>
        <taxon>Medicago</taxon>
    </lineage>
</organism>
<gene>
    <name evidence="2" type="ordered locus">MTR_7g038870</name>
</gene>
<evidence type="ECO:0000313" key="3">
    <source>
        <dbReference type="EnsemblPlants" id="KEH22294"/>
    </source>
</evidence>
<name>A0A072TXS2_MEDTR</name>
<sequence>MSGVEPESSTTTAIPYDYDSNKKSDYGKISKFNGDREEFSWWKTNFYSHVMGLDEEVWDILEYGERGIDHKSPWFQIRRCYDIKRETWVLTDEGNTYATLGSPEFQLMLAILPSRDELQSYKGISLCKGCSSTKE</sequence>